<dbReference type="STRING" id="97972.A0A2V1DG38"/>
<proteinExistence type="predicted"/>
<dbReference type="Proteomes" id="UP000244855">
    <property type="component" value="Unassembled WGS sequence"/>
</dbReference>
<dbReference type="OrthoDB" id="4485682at2759"/>
<keyword evidence="2" id="KW-1185">Reference proteome</keyword>
<feature type="non-terminal residue" evidence="1">
    <location>
        <position position="109"/>
    </location>
</feature>
<evidence type="ECO:0000313" key="2">
    <source>
        <dbReference type="Proteomes" id="UP000244855"/>
    </source>
</evidence>
<reference evidence="1 2" key="1">
    <citation type="journal article" date="2018" name="Sci. Rep.">
        <title>Comparative genomics provides insights into the lifestyle and reveals functional heterogeneity of dark septate endophytic fungi.</title>
        <authorList>
            <person name="Knapp D.G."/>
            <person name="Nemeth J.B."/>
            <person name="Barry K."/>
            <person name="Hainaut M."/>
            <person name="Henrissat B."/>
            <person name="Johnson J."/>
            <person name="Kuo A."/>
            <person name="Lim J.H.P."/>
            <person name="Lipzen A."/>
            <person name="Nolan M."/>
            <person name="Ohm R.A."/>
            <person name="Tamas L."/>
            <person name="Grigoriev I.V."/>
            <person name="Spatafora J.W."/>
            <person name="Nagy L.G."/>
            <person name="Kovacs G.M."/>
        </authorList>
    </citation>
    <scope>NUCLEOTIDE SEQUENCE [LARGE SCALE GENOMIC DNA]</scope>
    <source>
        <strain evidence="1 2">DSE2036</strain>
    </source>
</reference>
<accession>A0A2V1DG38</accession>
<protein>
    <submittedName>
        <fullName evidence="1">Uncharacterized protein</fullName>
    </submittedName>
</protein>
<dbReference type="AlphaFoldDB" id="A0A2V1DG38"/>
<evidence type="ECO:0000313" key="1">
    <source>
        <dbReference type="EMBL" id="PVH96084.1"/>
    </source>
</evidence>
<gene>
    <name evidence="1" type="ORF">DM02DRAFT_675018</name>
</gene>
<sequence length="109" mass="12791">MSPEDQLRACDPAVFKAYLEWREKRARIKKESALEAYWKRTSMYYHDVVGHAMSNEVLKDVRNWIPSLGLDKSKKEKLAMYVQELYAILHALWVDDTKILHGIIRAQIA</sequence>
<organism evidence="1 2">
    <name type="scientific">Periconia macrospinosa</name>
    <dbReference type="NCBI Taxonomy" id="97972"/>
    <lineage>
        <taxon>Eukaryota</taxon>
        <taxon>Fungi</taxon>
        <taxon>Dikarya</taxon>
        <taxon>Ascomycota</taxon>
        <taxon>Pezizomycotina</taxon>
        <taxon>Dothideomycetes</taxon>
        <taxon>Pleosporomycetidae</taxon>
        <taxon>Pleosporales</taxon>
        <taxon>Massarineae</taxon>
        <taxon>Periconiaceae</taxon>
        <taxon>Periconia</taxon>
    </lineage>
</organism>
<name>A0A2V1DG38_9PLEO</name>
<dbReference type="EMBL" id="KZ805474">
    <property type="protein sequence ID" value="PVH96084.1"/>
    <property type="molecule type" value="Genomic_DNA"/>
</dbReference>